<dbReference type="InterPro" id="IPR005883">
    <property type="entry name" value="PilM"/>
</dbReference>
<dbReference type="Pfam" id="PF11104">
    <property type="entry name" value="PilM_2"/>
    <property type="match status" value="1"/>
</dbReference>
<dbReference type="AlphaFoldDB" id="E3BIP6"/>
<reference evidence="1 2" key="1">
    <citation type="journal article" date="2012" name="Int. J. Syst. Evol. Microbiol.">
        <title>Vibrio caribbeanicus sp. nov., isolated from the marine sponge Scleritoderma cyanea.</title>
        <authorList>
            <person name="Hoffmann M."/>
            <person name="Monday S.R."/>
            <person name="Allard M.W."/>
            <person name="Strain E.A."/>
            <person name="Whittaker P."/>
            <person name="Naum M."/>
            <person name="McCarthy P.J."/>
            <person name="Lopez J.V."/>
            <person name="Fischer M."/>
            <person name="Brown E.W."/>
        </authorList>
    </citation>
    <scope>NUCLEOTIDE SEQUENCE [LARGE SCALE GENOMIC DNA]</scope>
    <source>
        <strain evidence="1 2">ATCC BAA-2122</strain>
    </source>
</reference>
<evidence type="ECO:0000313" key="2">
    <source>
        <dbReference type="Proteomes" id="UP000002943"/>
    </source>
</evidence>
<protein>
    <submittedName>
        <fullName evidence="1">Putative fimbrial assembly protein PilM</fullName>
    </submittedName>
</protein>
<evidence type="ECO:0000313" key="1">
    <source>
        <dbReference type="EMBL" id="EFP97083.1"/>
    </source>
</evidence>
<dbReference type="RefSeq" id="WP_009600887.1">
    <property type="nucleotide sequence ID" value="NZ_AEIU01000066.1"/>
</dbReference>
<dbReference type="InterPro" id="IPR050696">
    <property type="entry name" value="FtsA/MreB"/>
</dbReference>
<gene>
    <name evidence="1" type="ORF">VIBC2010_03502</name>
</gene>
<keyword evidence="2" id="KW-1185">Reference proteome</keyword>
<dbReference type="eggNOG" id="COG4972">
    <property type="taxonomic scope" value="Bacteria"/>
</dbReference>
<dbReference type="Gene3D" id="3.30.420.40">
    <property type="match status" value="1"/>
</dbReference>
<comment type="caution">
    <text evidence="1">The sequence shown here is derived from an EMBL/GenBank/DDBJ whole genome shotgun (WGS) entry which is preliminary data.</text>
</comment>
<dbReference type="Proteomes" id="UP000002943">
    <property type="component" value="Unassembled WGS sequence"/>
</dbReference>
<dbReference type="PANTHER" id="PTHR32432:SF3">
    <property type="entry name" value="ETHANOLAMINE UTILIZATION PROTEIN EUTJ"/>
    <property type="match status" value="1"/>
</dbReference>
<name>E3BIP6_9VIBR</name>
<sequence length="318" mass="35702">MGKSLVTGIDIGHHSIKVVVLKLYKDTYELVDHQELPVESDILSDNHKTNYQKIVKKLTELRKRLPLFSHKVALAIPDNLIISKELQLDSTLNSEEVEYAIRQIFSQQTTLDGDKLAIDYIYIGEDSYNSSHLFRVFAAKKEDLLAPIDMVKKSGYQPILMDVEGYCRALICHLVAQKFAREDWLLVDIGLNRISVCAFASKKMPICVDFSIERFADNGDIEKRNAYLAERVKVNLTTMDSLRDTAISFVWLAGGGALSQGLEVALSLALGLPCERFYPFGVFEKQPSSILGKEHSQCIYATAIGIALRGLAWMSDHD</sequence>
<dbReference type="OrthoDB" id="9773403at2"/>
<dbReference type="PANTHER" id="PTHR32432">
    <property type="entry name" value="CELL DIVISION PROTEIN FTSA-RELATED"/>
    <property type="match status" value="1"/>
</dbReference>
<proteinExistence type="predicted"/>
<organism evidence="1 2">
    <name type="scientific">Vibrio caribbeanicus ATCC BAA-2122</name>
    <dbReference type="NCBI Taxonomy" id="796620"/>
    <lineage>
        <taxon>Bacteria</taxon>
        <taxon>Pseudomonadati</taxon>
        <taxon>Pseudomonadota</taxon>
        <taxon>Gammaproteobacteria</taxon>
        <taxon>Vibrionales</taxon>
        <taxon>Vibrionaceae</taxon>
        <taxon>Vibrio</taxon>
    </lineage>
</organism>
<dbReference type="EMBL" id="AEIU01000066">
    <property type="protein sequence ID" value="EFP97083.1"/>
    <property type="molecule type" value="Genomic_DNA"/>
</dbReference>
<accession>E3BIP6</accession>
<dbReference type="STRING" id="796620.VIBC2010_03502"/>